<dbReference type="Gene3D" id="1.10.10.10">
    <property type="entry name" value="Winged helix-like DNA-binding domain superfamily/Winged helix DNA-binding domain"/>
    <property type="match status" value="1"/>
</dbReference>
<dbReference type="Pfam" id="PF08281">
    <property type="entry name" value="Sigma70_r4_2"/>
    <property type="match status" value="1"/>
</dbReference>
<dbReference type="Gene3D" id="1.10.1740.10">
    <property type="match status" value="1"/>
</dbReference>
<organism evidence="7 8">
    <name type="scientific">Anaerobaca lacustris</name>
    <dbReference type="NCBI Taxonomy" id="3044600"/>
    <lineage>
        <taxon>Bacteria</taxon>
        <taxon>Pseudomonadati</taxon>
        <taxon>Planctomycetota</taxon>
        <taxon>Phycisphaerae</taxon>
        <taxon>Sedimentisphaerales</taxon>
        <taxon>Anaerobacaceae</taxon>
        <taxon>Anaerobaca</taxon>
    </lineage>
</organism>
<dbReference type="GO" id="GO:0006352">
    <property type="term" value="P:DNA-templated transcription initiation"/>
    <property type="evidence" value="ECO:0007669"/>
    <property type="project" value="InterPro"/>
</dbReference>
<dbReference type="SUPFAM" id="SSF88946">
    <property type="entry name" value="Sigma2 domain of RNA polymerase sigma factors"/>
    <property type="match status" value="1"/>
</dbReference>
<protein>
    <submittedName>
        <fullName evidence="7">Sigma-70 family RNA polymerase sigma factor</fullName>
    </submittedName>
</protein>
<keyword evidence="8" id="KW-1185">Reference proteome</keyword>
<dbReference type="InterPro" id="IPR036388">
    <property type="entry name" value="WH-like_DNA-bd_sf"/>
</dbReference>
<evidence type="ECO:0000313" key="8">
    <source>
        <dbReference type="Proteomes" id="UP001431776"/>
    </source>
</evidence>
<comment type="caution">
    <text evidence="7">The sequence shown here is derived from an EMBL/GenBank/DDBJ whole genome shotgun (WGS) entry which is preliminary data.</text>
</comment>
<dbReference type="GO" id="GO:0016987">
    <property type="term" value="F:sigma factor activity"/>
    <property type="evidence" value="ECO:0007669"/>
    <property type="project" value="UniProtKB-KW"/>
</dbReference>
<evidence type="ECO:0000256" key="3">
    <source>
        <dbReference type="ARBA" id="ARBA00023082"/>
    </source>
</evidence>
<dbReference type="Proteomes" id="UP001431776">
    <property type="component" value="Unassembled WGS sequence"/>
</dbReference>
<keyword evidence="3" id="KW-0731">Sigma factor</keyword>
<name>A0AAW6TVF7_9BACT</name>
<keyword evidence="2" id="KW-0805">Transcription regulation</keyword>
<evidence type="ECO:0000256" key="4">
    <source>
        <dbReference type="ARBA" id="ARBA00023163"/>
    </source>
</evidence>
<comment type="similarity">
    <text evidence="1">Belongs to the sigma-70 factor family. ECF subfamily.</text>
</comment>
<evidence type="ECO:0000259" key="6">
    <source>
        <dbReference type="Pfam" id="PF08281"/>
    </source>
</evidence>
<dbReference type="InterPro" id="IPR013324">
    <property type="entry name" value="RNA_pol_sigma_r3/r4-like"/>
</dbReference>
<feature type="domain" description="RNA polymerase sigma factor 70 region 4 type 2" evidence="6">
    <location>
        <begin position="126"/>
        <end position="178"/>
    </location>
</feature>
<dbReference type="InterPro" id="IPR013325">
    <property type="entry name" value="RNA_pol_sigma_r2"/>
</dbReference>
<dbReference type="InterPro" id="IPR014284">
    <property type="entry name" value="RNA_pol_sigma-70_dom"/>
</dbReference>
<proteinExistence type="inferred from homology"/>
<accession>A0AAW6TVF7</accession>
<evidence type="ECO:0000256" key="1">
    <source>
        <dbReference type="ARBA" id="ARBA00010641"/>
    </source>
</evidence>
<dbReference type="SUPFAM" id="SSF88659">
    <property type="entry name" value="Sigma3 and sigma4 domains of RNA polymerase sigma factors"/>
    <property type="match status" value="1"/>
</dbReference>
<gene>
    <name evidence="7" type="ORF">QJ522_11750</name>
</gene>
<dbReference type="AlphaFoldDB" id="A0AAW6TVF7"/>
<evidence type="ECO:0000256" key="2">
    <source>
        <dbReference type="ARBA" id="ARBA00023015"/>
    </source>
</evidence>
<dbReference type="EMBL" id="JASCXX010000012">
    <property type="protein sequence ID" value="MDI6449721.1"/>
    <property type="molecule type" value="Genomic_DNA"/>
</dbReference>
<dbReference type="Pfam" id="PF04542">
    <property type="entry name" value="Sigma70_r2"/>
    <property type="match status" value="1"/>
</dbReference>
<sequence length="187" mass="21824">MSAENQYMVLLDRARAGDRAGMGELAGVVWRRLHPFVFRITLCHDVTEDVLQETLLAMICGVESLREPQRFWPWMYQIAYAKTRDAFRKRRRQTSVQSALLDRRRTDGAWGDGDPADARLRAETRERVAAAVERLRDPHRDVVHLRCYEELSYTEIASRTRTTPQRARVHFHRAKASLRQRLQACCT</sequence>
<evidence type="ECO:0000259" key="5">
    <source>
        <dbReference type="Pfam" id="PF04542"/>
    </source>
</evidence>
<dbReference type="PANTHER" id="PTHR43133">
    <property type="entry name" value="RNA POLYMERASE ECF-TYPE SIGMA FACTO"/>
    <property type="match status" value="1"/>
</dbReference>
<dbReference type="RefSeq" id="WP_349245129.1">
    <property type="nucleotide sequence ID" value="NZ_JASCXX010000012.1"/>
</dbReference>
<dbReference type="NCBIfam" id="TIGR02937">
    <property type="entry name" value="sigma70-ECF"/>
    <property type="match status" value="1"/>
</dbReference>
<evidence type="ECO:0000313" key="7">
    <source>
        <dbReference type="EMBL" id="MDI6449721.1"/>
    </source>
</evidence>
<dbReference type="GO" id="GO:0003677">
    <property type="term" value="F:DNA binding"/>
    <property type="evidence" value="ECO:0007669"/>
    <property type="project" value="InterPro"/>
</dbReference>
<reference evidence="7" key="1">
    <citation type="submission" date="2023-05" db="EMBL/GenBank/DDBJ databases">
        <title>Anaerotaeda fermentans gen. nov., sp. nov., a novel anaerobic planctomycete of the new family within the order Sedimentisphaerales isolated from Taman Peninsula, Russia.</title>
        <authorList>
            <person name="Khomyakova M.A."/>
            <person name="Merkel A.Y."/>
            <person name="Slobodkin A.I."/>
        </authorList>
    </citation>
    <scope>NUCLEOTIDE SEQUENCE</scope>
    <source>
        <strain evidence="7">M17dextr</strain>
    </source>
</reference>
<keyword evidence="4" id="KW-0804">Transcription</keyword>
<dbReference type="InterPro" id="IPR007627">
    <property type="entry name" value="RNA_pol_sigma70_r2"/>
</dbReference>
<dbReference type="InterPro" id="IPR039425">
    <property type="entry name" value="RNA_pol_sigma-70-like"/>
</dbReference>
<dbReference type="InterPro" id="IPR013249">
    <property type="entry name" value="RNA_pol_sigma70_r4_t2"/>
</dbReference>
<dbReference type="PANTHER" id="PTHR43133:SF51">
    <property type="entry name" value="RNA POLYMERASE SIGMA FACTOR"/>
    <property type="match status" value="1"/>
</dbReference>
<feature type="domain" description="RNA polymerase sigma-70 region 2" evidence="5">
    <location>
        <begin position="31"/>
        <end position="92"/>
    </location>
</feature>